<reference evidence="3 4" key="1">
    <citation type="submission" date="2023-11" db="EMBL/GenBank/DDBJ databases">
        <title>Draft genome sequence and annotation of the polyextremotolerant black yeast-like fungus Aureobasidium pullulans NRRL 62042.</title>
        <authorList>
            <person name="Dielentheis-Frenken M.R.E."/>
            <person name="Wibberg D."/>
            <person name="Blank L.M."/>
            <person name="Tiso T."/>
        </authorList>
    </citation>
    <scope>NUCLEOTIDE SEQUENCE [LARGE SCALE GENOMIC DNA]</scope>
    <source>
        <strain evidence="3 4">NRRL 62042</strain>
    </source>
</reference>
<evidence type="ECO:0000259" key="2">
    <source>
        <dbReference type="Pfam" id="PF09825"/>
    </source>
</evidence>
<accession>A0ABR0T4G2</accession>
<evidence type="ECO:0000313" key="4">
    <source>
        <dbReference type="Proteomes" id="UP001341245"/>
    </source>
</evidence>
<dbReference type="Gene3D" id="3.40.50.880">
    <property type="match status" value="1"/>
</dbReference>
<feature type="signal peptide" evidence="1">
    <location>
        <begin position="1"/>
        <end position="18"/>
    </location>
</feature>
<gene>
    <name evidence="3" type="ORF">QM012_005493</name>
</gene>
<name>A0ABR0T4G2_AURPU</name>
<dbReference type="SUPFAM" id="SSF52317">
    <property type="entry name" value="Class I glutamine amidotransferase-like"/>
    <property type="match status" value="1"/>
</dbReference>
<evidence type="ECO:0000313" key="3">
    <source>
        <dbReference type="EMBL" id="KAK5999368.1"/>
    </source>
</evidence>
<comment type="caution">
    <text evidence="3">The sequence shown here is derived from an EMBL/GenBank/DDBJ whole genome shotgun (WGS) entry which is preliminary data.</text>
</comment>
<evidence type="ECO:0000256" key="1">
    <source>
        <dbReference type="SAM" id="SignalP"/>
    </source>
</evidence>
<feature type="chain" id="PRO_5045515413" description="Biotin-protein ligase N-terminal domain-containing protein" evidence="1">
    <location>
        <begin position="19"/>
        <end position="289"/>
    </location>
</feature>
<sequence length="289" mass="31409">MLLVLAFALALLAQSAVAMPCLNQDPPKTQDESLNAMIYRGANGCEGCSESIQALLQAAYPEINVTFAGPDEEVKINAETLRDMDMYLQPGGPDLDEAWGEAKEYADDVRDFVARGGWYIGFCLGAYLAGPKNGFNLLSEGDKVVREIKRPRTQVRGTQDIVIQVDWSFTSGAKQGTTESDRWLYFQDGAAFVLPDNSQTTVLARYSHNGDVASTLNAFGKGWVANVGPHPEADQSWYDLVDVENPDGVRNDIGVDFVRAAFSAASNGTDDPRMSKLTALRDLITAGNL</sequence>
<dbReference type="InterPro" id="IPR019197">
    <property type="entry name" value="Biotin-prot_ligase_N"/>
</dbReference>
<keyword evidence="1" id="KW-0732">Signal</keyword>
<organism evidence="3 4">
    <name type="scientific">Aureobasidium pullulans</name>
    <name type="common">Black yeast</name>
    <name type="synonym">Pullularia pullulans</name>
    <dbReference type="NCBI Taxonomy" id="5580"/>
    <lineage>
        <taxon>Eukaryota</taxon>
        <taxon>Fungi</taxon>
        <taxon>Dikarya</taxon>
        <taxon>Ascomycota</taxon>
        <taxon>Pezizomycotina</taxon>
        <taxon>Dothideomycetes</taxon>
        <taxon>Dothideomycetidae</taxon>
        <taxon>Dothideales</taxon>
        <taxon>Saccotheciaceae</taxon>
        <taxon>Aureobasidium</taxon>
    </lineage>
</organism>
<dbReference type="EMBL" id="JASGXD010000025">
    <property type="protein sequence ID" value="KAK5999368.1"/>
    <property type="molecule type" value="Genomic_DNA"/>
</dbReference>
<dbReference type="InterPro" id="IPR029062">
    <property type="entry name" value="Class_I_gatase-like"/>
</dbReference>
<proteinExistence type="predicted"/>
<feature type="domain" description="Biotin-protein ligase N-terminal" evidence="2">
    <location>
        <begin position="47"/>
        <end position="238"/>
    </location>
</feature>
<dbReference type="Proteomes" id="UP001341245">
    <property type="component" value="Unassembled WGS sequence"/>
</dbReference>
<protein>
    <recommendedName>
        <fullName evidence="2">Biotin-protein ligase N-terminal domain-containing protein</fullName>
    </recommendedName>
</protein>
<keyword evidence="4" id="KW-1185">Reference proteome</keyword>
<dbReference type="Pfam" id="PF09825">
    <property type="entry name" value="BPL_N"/>
    <property type="match status" value="1"/>
</dbReference>